<evidence type="ECO:0000313" key="1">
    <source>
        <dbReference type="EMBL" id="CAK1581796.1"/>
    </source>
</evidence>
<dbReference type="PANTHER" id="PTHR47326">
    <property type="entry name" value="TRANSPOSABLE ELEMENT TC3 TRANSPOSASE-LIKE PROTEIN"/>
    <property type="match status" value="1"/>
</dbReference>
<dbReference type="EMBL" id="CAVLGL010000035">
    <property type="protein sequence ID" value="CAK1581796.1"/>
    <property type="molecule type" value="Genomic_DNA"/>
</dbReference>
<reference evidence="1 2" key="1">
    <citation type="submission" date="2023-11" db="EMBL/GenBank/DDBJ databases">
        <authorList>
            <person name="Hedman E."/>
            <person name="Englund M."/>
            <person name="Stromberg M."/>
            <person name="Nyberg Akerstrom W."/>
            <person name="Nylinder S."/>
            <person name="Jareborg N."/>
            <person name="Kallberg Y."/>
            <person name="Kronander E."/>
        </authorList>
    </citation>
    <scope>NUCLEOTIDE SEQUENCE [LARGE SCALE GENOMIC DNA]</scope>
</reference>
<evidence type="ECO:0000313" key="2">
    <source>
        <dbReference type="Proteomes" id="UP001314205"/>
    </source>
</evidence>
<sequence>MPSTIDSLSAREVADIHYIYGFCDGNAHAASREYHQRFPTRPAVDYRVFLAVHRELSENGLHRPHRERASTVPVDVDEQVLRLVYQDPTISTRRIALQLGINHVQVWKILKKECLYPFYFRRVQNLHEPDYVGRSVFCSWLLRQRRLVPKFCDRILWTDEANFNRTGITNFRNLHLWMPEEKNPLAVRPASFQIEFSINVWAGMISDYLIGPFILPSRLTGPAYLTFLQEELPDLMSDVDLQTKRKMWFQHDGAPAHFSTIVRDYLNELYGDRWIGRGGPVAWPARSPDMTPLDFFLWGHMKQIVYSTPISTREELLQKVMAAASQIKENRTVLKKTVRSVALRTTVCMDENGGHFENLIN</sequence>
<evidence type="ECO:0008006" key="3">
    <source>
        <dbReference type="Google" id="ProtNLM"/>
    </source>
</evidence>
<keyword evidence="2" id="KW-1185">Reference proteome</keyword>
<gene>
    <name evidence="1" type="ORF">PARMNEM_LOCUS3419</name>
</gene>
<accession>A0AAV1KFE2</accession>
<proteinExistence type="predicted"/>
<protein>
    <recommendedName>
        <fullName evidence="3">DUF4817 domain-containing protein</fullName>
    </recommendedName>
</protein>
<dbReference type="Proteomes" id="UP001314205">
    <property type="component" value="Unassembled WGS sequence"/>
</dbReference>
<dbReference type="AlphaFoldDB" id="A0AAV1KFE2"/>
<organism evidence="1 2">
    <name type="scientific">Parnassius mnemosyne</name>
    <name type="common">clouded apollo</name>
    <dbReference type="NCBI Taxonomy" id="213953"/>
    <lineage>
        <taxon>Eukaryota</taxon>
        <taxon>Metazoa</taxon>
        <taxon>Ecdysozoa</taxon>
        <taxon>Arthropoda</taxon>
        <taxon>Hexapoda</taxon>
        <taxon>Insecta</taxon>
        <taxon>Pterygota</taxon>
        <taxon>Neoptera</taxon>
        <taxon>Endopterygota</taxon>
        <taxon>Lepidoptera</taxon>
        <taxon>Glossata</taxon>
        <taxon>Ditrysia</taxon>
        <taxon>Papilionoidea</taxon>
        <taxon>Papilionidae</taxon>
        <taxon>Parnassiinae</taxon>
        <taxon>Parnassini</taxon>
        <taxon>Parnassius</taxon>
        <taxon>Driopa</taxon>
    </lineage>
</organism>
<dbReference type="GO" id="GO:0003676">
    <property type="term" value="F:nucleic acid binding"/>
    <property type="evidence" value="ECO:0007669"/>
    <property type="project" value="InterPro"/>
</dbReference>
<dbReference type="InterPro" id="IPR036397">
    <property type="entry name" value="RNaseH_sf"/>
</dbReference>
<dbReference type="Gene3D" id="3.30.420.10">
    <property type="entry name" value="Ribonuclease H-like superfamily/Ribonuclease H"/>
    <property type="match status" value="1"/>
</dbReference>
<name>A0AAV1KFE2_9NEOP</name>
<dbReference type="PANTHER" id="PTHR47326:SF1">
    <property type="entry name" value="HTH PSQ-TYPE DOMAIN-CONTAINING PROTEIN"/>
    <property type="match status" value="1"/>
</dbReference>
<comment type="caution">
    <text evidence="1">The sequence shown here is derived from an EMBL/GenBank/DDBJ whole genome shotgun (WGS) entry which is preliminary data.</text>
</comment>